<evidence type="ECO:0000256" key="2">
    <source>
        <dbReference type="ARBA" id="ARBA00022525"/>
    </source>
</evidence>
<dbReference type="EMBL" id="JAEDAH010000011">
    <property type="protein sequence ID" value="MCA6062542.1"/>
    <property type="molecule type" value="Genomic_DNA"/>
</dbReference>
<dbReference type="InterPro" id="IPR001492">
    <property type="entry name" value="Flagellin"/>
</dbReference>
<comment type="subcellular location">
    <subcellularLocation>
        <location evidence="4">Secreted</location>
    </subcellularLocation>
    <subcellularLocation>
        <location evidence="4">Bacterial flagellum</location>
    </subcellularLocation>
</comment>
<evidence type="ECO:0000256" key="4">
    <source>
        <dbReference type="RuleBase" id="RU362073"/>
    </source>
</evidence>
<dbReference type="PRINTS" id="PR00207">
    <property type="entry name" value="FLAGELLIN"/>
</dbReference>
<dbReference type="PANTHER" id="PTHR42792:SF2">
    <property type="entry name" value="FLAGELLIN"/>
    <property type="match status" value="1"/>
</dbReference>
<evidence type="ECO:0000259" key="5">
    <source>
        <dbReference type="Pfam" id="PF00669"/>
    </source>
</evidence>
<dbReference type="InterPro" id="IPR042187">
    <property type="entry name" value="Flagellin_C_sub2"/>
</dbReference>
<evidence type="ECO:0000256" key="3">
    <source>
        <dbReference type="ARBA" id="ARBA00023143"/>
    </source>
</evidence>
<dbReference type="Gene3D" id="1.20.1330.10">
    <property type="entry name" value="f41 fragment of flagellin, N-terminal domain"/>
    <property type="match status" value="2"/>
</dbReference>
<sequence>MPQIINTNIASINAQRNLDKSQSANQTALQRLSSGLRINSAKDDAAGLAISTRFTSQIKGLNVAVRNAGDGIALAQTAEGALGSINENLQRIRELAVQSANATNSDVDREALQAEVDQLVSEITRTSEETDFNGRKLLDGSFSATFQIGANAGQTVDVSIAQLTSDKLGVGKANGISALGNENGLQNGDLVINGTAIDPSKASSDTFSVAGNEASAISKVAAINAKSDETGVSAVVNTNVSVGAEMTAAATTGTIKLNDVEIDISTGGLDAATDRDSVISAINAKSGQTGVVARDGGDGSGVILEAKDGRNITVDLQTGGANTLTEASTGLSEGTSYAGYTLISKDGSDIKVEGGQGTGTGDISHAGMSVGTYSGREAAVASKTTSAGIANTETASTFTTGDMAITGTRQINATNNTFEISLNGGDFQTLTLDATFDADGAGALTAGQYNDADTLAAQINNAIENDANFQDADGNVLVTANGNADGSITFTTAEKGADSAVVVRTGEGSFSIPADTVTEAGVDAGTFVQSELNFVFDGTNSLAGGGNLVFALAGNGTGAVAAGAGSTITLGAGPFTSAQTLADDINTKLAASAGLAGKLTAGVSDDGKKVVFTATADKTDGVNGTTGISLDAASTVQTSLLNETTETLANGDVVISDVNSFINGFTATADTVGINVDGAGLQDLDLSTATGGLAGITDATTLAAAINVVATNSLAGSGLTASVVGDQVVISSNSAGGTIALGSANTANETVGGDPASRDAAVSAAADLTTTGVAGSVTTGAFSVSDGTDGFAAGTFLTADPDGAGTEFSAQASPMVIEAGVNDTFTIAVDGGADTNVTIAAGSYSTLEDLATAINAATGMAGASVAVAADDPTRLTFSSDTNDSTGTVEIKNGGTAGTEGAFAVTGGAVDGALVTAVVEPNVLETGDLTINGTSIKGADAKDDTASDTVALSSDAAGSGIAVAAAINKSSAETGVTATVNATTLNGGDGNVAAKADAYSTGSLMINNVPTNGITLTGDEGRDRQAAIDVINAISGQTGVVASDNGESITLTAADGRNISVAIDNNLAENAAAGRDSSNFGNAIGLSAAGTGIGEADLSGTAAEYANTAGTTYSTVTLNSSKAIEIGAGENGADELDAMGLQAGTYGGGEDGTYLKDIDISTFEGAQAAITAVDNAIEQVASQRADLGAIQNRMESTVSNLKITSENLNSANSRIRDTDFAAETAEMSRTQVLQQAGISVLAQANAAGQQVLSLLG</sequence>
<proteinExistence type="inferred from homology"/>
<evidence type="ECO:0000259" key="6">
    <source>
        <dbReference type="Pfam" id="PF00700"/>
    </source>
</evidence>
<dbReference type="Gene3D" id="6.10.280.190">
    <property type="match status" value="1"/>
</dbReference>
<comment type="function">
    <text evidence="4">Flagellin is the subunit protein which polymerizes to form the filaments of bacterial flagella.</text>
</comment>
<reference evidence="7 8" key="1">
    <citation type="submission" date="2020-12" db="EMBL/GenBank/DDBJ databases">
        <title>Novel Thalassolituus-related marine hydrocarbonoclastic bacteria mediated algae-derived hydrocarbons mineralization in twilight zone of the northern South China Sea.</title>
        <authorList>
            <person name="Dong C."/>
        </authorList>
    </citation>
    <scope>NUCLEOTIDE SEQUENCE [LARGE SCALE GENOMIC DNA]</scope>
    <source>
        <strain evidence="7 8">IMCC1826</strain>
    </source>
</reference>
<dbReference type="InterPro" id="IPR001029">
    <property type="entry name" value="Flagellin_N"/>
</dbReference>
<dbReference type="Pfam" id="PF00700">
    <property type="entry name" value="Flagellin_C"/>
    <property type="match status" value="1"/>
</dbReference>
<evidence type="ECO:0000313" key="7">
    <source>
        <dbReference type="EMBL" id="MCA6062542.1"/>
    </source>
</evidence>
<evidence type="ECO:0000256" key="1">
    <source>
        <dbReference type="ARBA" id="ARBA00005709"/>
    </source>
</evidence>
<keyword evidence="2 4" id="KW-0964">Secreted</keyword>
<dbReference type="Gene3D" id="2.30.220.10">
    <property type="entry name" value="f41 fragment of flagellin, C-terminal domain"/>
    <property type="match status" value="1"/>
</dbReference>
<dbReference type="Gene3D" id="2.170.280.10">
    <property type="entry name" value="f41 fragment of flagellin, middle domain"/>
    <property type="match status" value="1"/>
</dbReference>
<name>A0ABS7ZLH8_9GAMM</name>
<protein>
    <recommendedName>
        <fullName evidence="4">Flagellin</fullName>
    </recommendedName>
</protein>
<accession>A0ABS7ZLH8</accession>
<gene>
    <name evidence="7" type="ORF">I9W95_02870</name>
</gene>
<dbReference type="PANTHER" id="PTHR42792">
    <property type="entry name" value="FLAGELLIN"/>
    <property type="match status" value="1"/>
</dbReference>
<dbReference type="SUPFAM" id="SSF64518">
    <property type="entry name" value="Phase 1 flagellin"/>
    <property type="match status" value="2"/>
</dbReference>
<dbReference type="RefSeq" id="WP_318653586.1">
    <property type="nucleotide sequence ID" value="NZ_JAEDAH010000011.1"/>
</dbReference>
<comment type="similarity">
    <text evidence="1 4">Belongs to the bacterial flagellin family.</text>
</comment>
<comment type="caution">
    <text evidence="7">The sequence shown here is derived from an EMBL/GenBank/DDBJ whole genome shotgun (WGS) entry which is preliminary data.</text>
</comment>
<dbReference type="InterPro" id="IPR046358">
    <property type="entry name" value="Flagellin_C"/>
</dbReference>
<dbReference type="Proteomes" id="UP000714380">
    <property type="component" value="Unassembled WGS sequence"/>
</dbReference>
<feature type="domain" description="Flagellin N-terminal" evidence="5">
    <location>
        <begin position="5"/>
        <end position="142"/>
    </location>
</feature>
<keyword evidence="8" id="KW-1185">Reference proteome</keyword>
<organism evidence="7 8">
    <name type="scientific">Thalassolituus marinus</name>
    <dbReference type="NCBI Taxonomy" id="671053"/>
    <lineage>
        <taxon>Bacteria</taxon>
        <taxon>Pseudomonadati</taxon>
        <taxon>Pseudomonadota</taxon>
        <taxon>Gammaproteobacteria</taxon>
        <taxon>Oceanospirillales</taxon>
        <taxon>Oceanospirillaceae</taxon>
        <taxon>Thalassolituus</taxon>
    </lineage>
</organism>
<dbReference type="Pfam" id="PF00669">
    <property type="entry name" value="Flagellin_N"/>
    <property type="match status" value="1"/>
</dbReference>
<dbReference type="Gene3D" id="3.30.70.2120">
    <property type="match status" value="1"/>
</dbReference>
<feature type="domain" description="Flagellin C-terminal" evidence="6">
    <location>
        <begin position="1169"/>
        <end position="1254"/>
    </location>
</feature>
<keyword evidence="3 4" id="KW-0975">Bacterial flagellum</keyword>
<dbReference type="Gene3D" id="6.10.10.10">
    <property type="entry name" value="Flagellar export chaperone, C-terminal domain"/>
    <property type="match status" value="1"/>
</dbReference>
<evidence type="ECO:0000313" key="8">
    <source>
        <dbReference type="Proteomes" id="UP000714380"/>
    </source>
</evidence>